<name>A0ABC9EPK8_9POAL</name>
<dbReference type="PANTHER" id="PTHR21433">
    <property type="entry name" value="TRANSMEMBRANE PROTEIN INDUCED BY TUMOR NECROSIS FACTOR ALPHA"/>
    <property type="match status" value="1"/>
</dbReference>
<dbReference type="Proteomes" id="UP001497457">
    <property type="component" value="Chromosome 4rd"/>
</dbReference>
<sequence>MSRDGDARGLEAEAAAAAEAARELREAAAALVATRAAEEDALRRRAVALDADVRRLQGSLPALDPSTVDKVEEELERARVAITDSDVASFLPSKRNGKFLKTFLGPVNVRVARKEDKLKIKDEYNNYRDRTAYKFLLFPSILLLLRWWIWDGCLPAWAVQIYQAWLLFLYTSFALRENVLIANGSDIRPWWIYHHYLAMLMALISLTWEIKGQPDCSSKQRGVQLFLRWAIMQGVAMHLQNRYQRQRLRTRIALGKAKRMDVVAGETAGVEGQLLLLYPVLFILQGFEAYVGVLLLQTALHGLASEWQVVVCGILLVVMAVGNFVNTVETLVLKLRFKAKMKRAKSRQDRPHEN</sequence>
<gene>
    <name evidence="7" type="ORF">URODEC1_LOCUS97374</name>
</gene>
<evidence type="ECO:0000256" key="6">
    <source>
        <dbReference type="SAM" id="Phobius"/>
    </source>
</evidence>
<evidence type="ECO:0000256" key="1">
    <source>
        <dbReference type="ARBA" id="ARBA00004141"/>
    </source>
</evidence>
<dbReference type="Pfam" id="PF07851">
    <property type="entry name" value="TMEM120A-B"/>
    <property type="match status" value="1"/>
</dbReference>
<evidence type="ECO:0000256" key="3">
    <source>
        <dbReference type="ARBA" id="ARBA00022692"/>
    </source>
</evidence>
<feature type="transmembrane region" description="Helical" evidence="6">
    <location>
        <begin position="191"/>
        <end position="210"/>
    </location>
</feature>
<evidence type="ECO:0000256" key="4">
    <source>
        <dbReference type="ARBA" id="ARBA00022989"/>
    </source>
</evidence>
<protein>
    <recommendedName>
        <fullName evidence="9">TMPIT-like protein</fullName>
    </recommendedName>
</protein>
<evidence type="ECO:0008006" key="9">
    <source>
        <dbReference type="Google" id="ProtNLM"/>
    </source>
</evidence>
<feature type="transmembrane region" description="Helical" evidence="6">
    <location>
        <begin position="307"/>
        <end position="333"/>
    </location>
</feature>
<comment type="subcellular location">
    <subcellularLocation>
        <location evidence="1">Membrane</location>
        <topology evidence="1">Multi-pass membrane protein</topology>
    </subcellularLocation>
</comment>
<evidence type="ECO:0000313" key="7">
    <source>
        <dbReference type="EMBL" id="CAL5060828.1"/>
    </source>
</evidence>
<dbReference type="AlphaFoldDB" id="A0ABC9EPK8"/>
<reference evidence="8" key="1">
    <citation type="submission" date="2024-06" db="EMBL/GenBank/DDBJ databases">
        <authorList>
            <person name="Ryan C."/>
        </authorList>
    </citation>
    <scope>NUCLEOTIDE SEQUENCE [LARGE SCALE GENOMIC DNA]</scope>
</reference>
<keyword evidence="4 6" id="KW-1133">Transmembrane helix</keyword>
<accession>A0ABC9EPK8</accession>
<evidence type="ECO:0000256" key="2">
    <source>
        <dbReference type="ARBA" id="ARBA00009700"/>
    </source>
</evidence>
<reference evidence="7 8" key="2">
    <citation type="submission" date="2024-10" db="EMBL/GenBank/DDBJ databases">
        <authorList>
            <person name="Ryan C."/>
        </authorList>
    </citation>
    <scope>NUCLEOTIDE SEQUENCE [LARGE SCALE GENOMIC DNA]</scope>
</reference>
<keyword evidence="5 6" id="KW-0472">Membrane</keyword>
<keyword evidence="3 6" id="KW-0812">Transmembrane</keyword>
<evidence type="ECO:0000313" key="8">
    <source>
        <dbReference type="Proteomes" id="UP001497457"/>
    </source>
</evidence>
<organism evidence="7 8">
    <name type="scientific">Urochloa decumbens</name>
    <dbReference type="NCBI Taxonomy" id="240449"/>
    <lineage>
        <taxon>Eukaryota</taxon>
        <taxon>Viridiplantae</taxon>
        <taxon>Streptophyta</taxon>
        <taxon>Embryophyta</taxon>
        <taxon>Tracheophyta</taxon>
        <taxon>Spermatophyta</taxon>
        <taxon>Magnoliopsida</taxon>
        <taxon>Liliopsida</taxon>
        <taxon>Poales</taxon>
        <taxon>Poaceae</taxon>
        <taxon>PACMAD clade</taxon>
        <taxon>Panicoideae</taxon>
        <taxon>Panicodae</taxon>
        <taxon>Paniceae</taxon>
        <taxon>Melinidinae</taxon>
        <taxon>Urochloa</taxon>
    </lineage>
</organism>
<keyword evidence="8" id="KW-1185">Reference proteome</keyword>
<dbReference type="GO" id="GO:0016020">
    <property type="term" value="C:membrane"/>
    <property type="evidence" value="ECO:0007669"/>
    <property type="project" value="UniProtKB-SubCell"/>
</dbReference>
<dbReference type="EMBL" id="OZ075114">
    <property type="protein sequence ID" value="CAL5060828.1"/>
    <property type="molecule type" value="Genomic_DNA"/>
</dbReference>
<comment type="similarity">
    <text evidence="2">Belongs to the TMEM120 family.</text>
</comment>
<feature type="transmembrane region" description="Helical" evidence="6">
    <location>
        <begin position="275"/>
        <end position="295"/>
    </location>
</feature>
<feature type="transmembrane region" description="Helical" evidence="6">
    <location>
        <begin position="131"/>
        <end position="149"/>
    </location>
</feature>
<proteinExistence type="inferred from homology"/>
<evidence type="ECO:0000256" key="5">
    <source>
        <dbReference type="ARBA" id="ARBA00023136"/>
    </source>
</evidence>
<dbReference type="PANTHER" id="PTHR21433:SF4">
    <property type="entry name" value="OS02G0106800 PROTEIN"/>
    <property type="match status" value="1"/>
</dbReference>
<dbReference type="InterPro" id="IPR012926">
    <property type="entry name" value="TMEM120A/B"/>
</dbReference>